<organism evidence="4 5">
    <name type="scientific">Candidatus Sulfuritelmatomonas gaucii</name>
    <dbReference type="NCBI Taxonomy" id="2043161"/>
    <lineage>
        <taxon>Bacteria</taxon>
        <taxon>Pseudomonadati</taxon>
        <taxon>Acidobacteriota</taxon>
        <taxon>Terriglobia</taxon>
        <taxon>Terriglobales</taxon>
        <taxon>Acidobacteriaceae</taxon>
        <taxon>Candidatus Sulfuritelmatomonas</taxon>
    </lineage>
</organism>
<feature type="domain" description="CAAX prenyl protease 2/Lysostaphin resistance protein A-like" evidence="3">
    <location>
        <begin position="176"/>
        <end position="316"/>
    </location>
</feature>
<feature type="transmembrane region" description="Helical" evidence="2">
    <location>
        <begin position="177"/>
        <end position="195"/>
    </location>
</feature>
<feature type="transmembrane region" description="Helical" evidence="2">
    <location>
        <begin position="137"/>
        <end position="157"/>
    </location>
</feature>
<keyword evidence="2" id="KW-1133">Transmembrane helix</keyword>
<feature type="transmembrane region" description="Helical" evidence="2">
    <location>
        <begin position="280"/>
        <end position="298"/>
    </location>
</feature>
<feature type="transmembrane region" description="Helical" evidence="2">
    <location>
        <begin position="207"/>
        <end position="224"/>
    </location>
</feature>
<keyword evidence="2" id="KW-0812">Transmembrane</keyword>
<feature type="transmembrane region" description="Helical" evidence="2">
    <location>
        <begin position="94"/>
        <end position="117"/>
    </location>
</feature>
<feature type="transmembrane region" description="Helical" evidence="2">
    <location>
        <begin position="357"/>
        <end position="376"/>
    </location>
</feature>
<evidence type="ECO:0000256" key="2">
    <source>
        <dbReference type="SAM" id="Phobius"/>
    </source>
</evidence>
<keyword evidence="4" id="KW-0378">Hydrolase</keyword>
<gene>
    <name evidence="4" type="ORF">SBA5_10038</name>
</gene>
<evidence type="ECO:0000313" key="5">
    <source>
        <dbReference type="Proteomes" id="UP000239735"/>
    </source>
</evidence>
<dbReference type="Pfam" id="PF02517">
    <property type="entry name" value="Rce1-like"/>
    <property type="match status" value="1"/>
</dbReference>
<dbReference type="Proteomes" id="UP000239735">
    <property type="component" value="Unassembled WGS sequence"/>
</dbReference>
<dbReference type="GO" id="GO:0004175">
    <property type="term" value="F:endopeptidase activity"/>
    <property type="evidence" value="ECO:0007669"/>
    <property type="project" value="UniProtKB-ARBA"/>
</dbReference>
<feature type="transmembrane region" description="Helical" evidence="2">
    <location>
        <begin position="230"/>
        <end position="250"/>
    </location>
</feature>
<dbReference type="GO" id="GO:0080120">
    <property type="term" value="P:CAAX-box protein maturation"/>
    <property type="evidence" value="ECO:0007669"/>
    <property type="project" value="UniProtKB-ARBA"/>
</dbReference>
<dbReference type="PANTHER" id="PTHR39430">
    <property type="entry name" value="MEMBRANE-ASSOCIATED PROTEASE-RELATED"/>
    <property type="match status" value="1"/>
</dbReference>
<dbReference type="AlphaFoldDB" id="A0A2N9L1Z9"/>
<dbReference type="GO" id="GO:0006508">
    <property type="term" value="P:proteolysis"/>
    <property type="evidence" value="ECO:0007669"/>
    <property type="project" value="UniProtKB-KW"/>
</dbReference>
<feature type="transmembrane region" description="Helical" evidence="2">
    <location>
        <begin position="62"/>
        <end position="82"/>
    </location>
</feature>
<dbReference type="PANTHER" id="PTHR39430:SF1">
    <property type="entry name" value="PROTEASE"/>
    <property type="match status" value="1"/>
</dbReference>
<protein>
    <submittedName>
        <fullName evidence="4">Putative CAAX amino terminal protease family</fullName>
    </submittedName>
</protein>
<reference evidence="5" key="1">
    <citation type="submission" date="2018-02" db="EMBL/GenBank/DDBJ databases">
        <authorList>
            <person name="Hausmann B."/>
        </authorList>
    </citation>
    <scope>NUCLEOTIDE SEQUENCE [LARGE SCALE GENOMIC DNA]</scope>
    <source>
        <strain evidence="5">Peat soil MAG SbA5</strain>
    </source>
</reference>
<dbReference type="InterPro" id="IPR003675">
    <property type="entry name" value="Rce1/LyrA-like_dom"/>
</dbReference>
<keyword evidence="4" id="KW-0645">Protease</keyword>
<keyword evidence="2" id="KW-0472">Membrane</keyword>
<proteinExistence type="predicted"/>
<name>A0A2N9L1Z9_9BACT</name>
<evidence type="ECO:0000259" key="3">
    <source>
        <dbReference type="Pfam" id="PF02517"/>
    </source>
</evidence>
<dbReference type="OrthoDB" id="324900at2"/>
<feature type="region of interest" description="Disordered" evidence="1">
    <location>
        <begin position="1"/>
        <end position="27"/>
    </location>
</feature>
<evidence type="ECO:0000313" key="4">
    <source>
        <dbReference type="EMBL" id="SPE17352.1"/>
    </source>
</evidence>
<evidence type="ECO:0000256" key="1">
    <source>
        <dbReference type="SAM" id="MobiDB-lite"/>
    </source>
</evidence>
<accession>A0A2N9L1Z9</accession>
<dbReference type="EMBL" id="OKRB01000001">
    <property type="protein sequence ID" value="SPE17352.1"/>
    <property type="molecule type" value="Genomic_DNA"/>
</dbReference>
<sequence>MEPGLQPEVKNQAGSRSPSVPDPLLQPAISGHEADKQQEAYRPDRMEWILIGPQGLRAGWSILLFAASFYFFRLIIGTIFYSTGLVDETRVDSAANVLPGTLAALLALAGTAAWISLLEGHRIRDYNLVDPRIARHLLSGLISGFAAISVLVGSLAWGGWLRFGADELSGAQSLGLAAMWGCVFLLVGLVEEGLFRCYGLFTLSRGINFWWALSAEAAICLYVLERGGNGANGVFAAAGLGLIPCLILHFRGAEGSCFWQAAWVTSTLFGVYHTRNSGENWVGILAAAAIGFVFCVSVRVTGSAWWAIGCHAAWDWAETYFYGTSDSGMAAQGHYLSTTPAGNPLWSGGSDGPEGSLLVLGVIVLLALFLVVSHGWNKLRAGDLSTDPAAG</sequence>